<accession>Q2IMQ1</accession>
<reference evidence="6 7" key="1">
    <citation type="submission" date="2006-01" db="EMBL/GenBank/DDBJ databases">
        <title>Complete sequence of Anaeromyxobacter dehalogenans 2CP-C.</title>
        <authorList>
            <consortium name="US DOE Joint Genome Institute"/>
            <person name="Copeland A."/>
            <person name="Lucas S."/>
            <person name="Lapidus A."/>
            <person name="Barry K."/>
            <person name="Detter J.C."/>
            <person name="Glavina T."/>
            <person name="Hammon N."/>
            <person name="Israni S."/>
            <person name="Pitluck S."/>
            <person name="Brettin T."/>
            <person name="Bruce D."/>
            <person name="Han C."/>
            <person name="Tapia R."/>
            <person name="Gilna P."/>
            <person name="Kiss H."/>
            <person name="Schmutz J."/>
            <person name="Larimer F."/>
            <person name="Land M."/>
            <person name="Kyrpides N."/>
            <person name="Anderson I."/>
            <person name="Sanford R.A."/>
            <person name="Ritalahti K.M."/>
            <person name="Thomas H.S."/>
            <person name="Kirby J.R."/>
            <person name="Zhulin I.B."/>
            <person name="Loeffler F.E."/>
            <person name="Richardson P."/>
        </authorList>
    </citation>
    <scope>NUCLEOTIDE SEQUENCE [LARGE SCALE GENOMIC DNA]</scope>
    <source>
        <strain evidence="6 7">2CP-C</strain>
    </source>
</reference>
<name>Q2IMQ1_ANADE</name>
<gene>
    <name evidence="6" type="ordered locus">Adeh_0308</name>
</gene>
<dbReference type="OrthoDB" id="9797953at2"/>
<keyword evidence="1 4" id="KW-0812">Transmembrane</keyword>
<feature type="transmembrane region" description="Helical" evidence="4">
    <location>
        <begin position="43"/>
        <end position="62"/>
    </location>
</feature>
<dbReference type="GO" id="GO:0022857">
    <property type="term" value="F:transmembrane transporter activity"/>
    <property type="evidence" value="ECO:0007669"/>
    <property type="project" value="InterPro"/>
</dbReference>
<dbReference type="HOGENOM" id="CLU_001265_7_2_7"/>
<evidence type="ECO:0000313" key="6">
    <source>
        <dbReference type="EMBL" id="ABC80084.1"/>
    </source>
</evidence>
<keyword evidence="3 4" id="KW-0472">Membrane</keyword>
<evidence type="ECO:0000256" key="3">
    <source>
        <dbReference type="ARBA" id="ARBA00023136"/>
    </source>
</evidence>
<feature type="transmembrane region" description="Helical" evidence="4">
    <location>
        <begin position="74"/>
        <end position="93"/>
    </location>
</feature>
<keyword evidence="2 4" id="KW-1133">Transmembrane helix</keyword>
<evidence type="ECO:0000259" key="5">
    <source>
        <dbReference type="PROSITE" id="PS50850"/>
    </source>
</evidence>
<dbReference type="eggNOG" id="COG2814">
    <property type="taxonomic scope" value="Bacteria"/>
</dbReference>
<dbReference type="InterPro" id="IPR010645">
    <property type="entry name" value="MFS_4"/>
</dbReference>
<dbReference type="AlphaFoldDB" id="Q2IMQ1"/>
<evidence type="ECO:0000256" key="4">
    <source>
        <dbReference type="SAM" id="Phobius"/>
    </source>
</evidence>
<feature type="transmembrane region" description="Helical" evidence="4">
    <location>
        <begin position="334"/>
        <end position="359"/>
    </location>
</feature>
<dbReference type="PANTHER" id="PTHR23537">
    <property type="match status" value="1"/>
</dbReference>
<dbReference type="EMBL" id="CP000251">
    <property type="protein sequence ID" value="ABC80084.1"/>
    <property type="molecule type" value="Genomic_DNA"/>
</dbReference>
<feature type="transmembrane region" description="Helical" evidence="4">
    <location>
        <begin position="99"/>
        <end position="121"/>
    </location>
</feature>
<feature type="domain" description="Major facilitator superfamily (MFS) profile" evidence="5">
    <location>
        <begin position="210"/>
        <end position="397"/>
    </location>
</feature>
<feature type="transmembrane region" description="Helical" evidence="4">
    <location>
        <begin position="296"/>
        <end position="322"/>
    </location>
</feature>
<dbReference type="PANTHER" id="PTHR23537:SF1">
    <property type="entry name" value="SUGAR TRANSPORTER"/>
    <property type="match status" value="1"/>
</dbReference>
<dbReference type="InterPro" id="IPR036259">
    <property type="entry name" value="MFS_trans_sf"/>
</dbReference>
<organism evidence="6 7">
    <name type="scientific">Anaeromyxobacter dehalogenans (strain 2CP-C)</name>
    <dbReference type="NCBI Taxonomy" id="290397"/>
    <lineage>
        <taxon>Bacteria</taxon>
        <taxon>Pseudomonadati</taxon>
        <taxon>Myxococcota</taxon>
        <taxon>Myxococcia</taxon>
        <taxon>Myxococcales</taxon>
        <taxon>Cystobacterineae</taxon>
        <taxon>Anaeromyxobacteraceae</taxon>
        <taxon>Anaeromyxobacter</taxon>
    </lineage>
</organism>
<protein>
    <recommendedName>
        <fullName evidence="5">Major facilitator superfamily (MFS) profile domain-containing protein</fullName>
    </recommendedName>
</protein>
<dbReference type="Proteomes" id="UP000001935">
    <property type="component" value="Chromosome"/>
</dbReference>
<dbReference type="KEGG" id="ade:Adeh_0308"/>
<evidence type="ECO:0000256" key="2">
    <source>
        <dbReference type="ARBA" id="ARBA00022989"/>
    </source>
</evidence>
<feature type="transmembrane region" description="Helical" evidence="4">
    <location>
        <begin position="160"/>
        <end position="177"/>
    </location>
</feature>
<dbReference type="SUPFAM" id="SSF103473">
    <property type="entry name" value="MFS general substrate transporter"/>
    <property type="match status" value="1"/>
</dbReference>
<feature type="transmembrane region" description="Helical" evidence="4">
    <location>
        <begin position="272"/>
        <end position="290"/>
    </location>
</feature>
<evidence type="ECO:0000313" key="7">
    <source>
        <dbReference type="Proteomes" id="UP000001935"/>
    </source>
</evidence>
<dbReference type="GO" id="GO:0005886">
    <property type="term" value="C:plasma membrane"/>
    <property type="evidence" value="ECO:0007669"/>
    <property type="project" value="TreeGrafter"/>
</dbReference>
<feature type="transmembrane region" description="Helical" evidence="4">
    <location>
        <begin position="248"/>
        <end position="265"/>
    </location>
</feature>
<dbReference type="Pfam" id="PF06779">
    <property type="entry name" value="MFS_4"/>
    <property type="match status" value="1"/>
</dbReference>
<evidence type="ECO:0000256" key="1">
    <source>
        <dbReference type="ARBA" id="ARBA00022692"/>
    </source>
</evidence>
<feature type="transmembrane region" description="Helical" evidence="4">
    <location>
        <begin position="133"/>
        <end position="154"/>
    </location>
</feature>
<proteinExistence type="predicted"/>
<dbReference type="PROSITE" id="PS50850">
    <property type="entry name" value="MFS"/>
    <property type="match status" value="1"/>
</dbReference>
<feature type="transmembrane region" description="Helical" evidence="4">
    <location>
        <begin position="365"/>
        <end position="382"/>
    </location>
</feature>
<feature type="transmembrane region" description="Helical" evidence="4">
    <location>
        <begin position="214"/>
        <end position="236"/>
    </location>
</feature>
<dbReference type="STRING" id="290397.Adeh_0308"/>
<dbReference type="InterPro" id="IPR020846">
    <property type="entry name" value="MFS_dom"/>
</dbReference>
<sequence>MGAAARRALAGALALAAAMGIGRFAYTALLPGVQRGLGFDDAAGGAIASANLVGYLAGVLWARRLAGSARRGAALRLGLAATAVLTAAVTAVGSEMGWAAVRFGSGVASGLVFVLASAAALEVAPGHLPRPGVLYGGVGVGIALAAVVAAVAPPAGGWRIPWWVLGGAAAALAVPGWRDLSAPLAHDSGSGGAGSGGAAVASGRGRPAVGFGRLATAYFLEGLGYIVSGTFAVAAVRRTPGLEALAPWTWAMAGLAAAPSALLWASFGRRVGVRSALVAAHLVQAAGMALPSLSSAAWAALAGAALFGGTFIGITTLTVAAAREIRPNALGRAVGTLTAIYGVGQIVGPLAAGAVAQHLGDPRPAVLGAAAAVALGAVVLLMPSRPSVMAPAPDRGR</sequence>
<dbReference type="RefSeq" id="WP_011419367.1">
    <property type="nucleotide sequence ID" value="NC_007760.1"/>
</dbReference>
<dbReference type="Gene3D" id="1.20.1250.20">
    <property type="entry name" value="MFS general substrate transporter like domains"/>
    <property type="match status" value="2"/>
</dbReference>